<reference evidence="5 7" key="1">
    <citation type="journal article" date="2012" name="Nature">
        <title>Algal genomes reveal evolutionary mosaicism and the fate of nucleomorphs.</title>
        <authorList>
            <consortium name="DOE Joint Genome Institute"/>
            <person name="Curtis B.A."/>
            <person name="Tanifuji G."/>
            <person name="Burki F."/>
            <person name="Gruber A."/>
            <person name="Irimia M."/>
            <person name="Maruyama S."/>
            <person name="Arias M.C."/>
            <person name="Ball S.G."/>
            <person name="Gile G.H."/>
            <person name="Hirakawa Y."/>
            <person name="Hopkins J.F."/>
            <person name="Kuo A."/>
            <person name="Rensing S.A."/>
            <person name="Schmutz J."/>
            <person name="Symeonidi A."/>
            <person name="Elias M."/>
            <person name="Eveleigh R.J."/>
            <person name="Herman E.K."/>
            <person name="Klute M.J."/>
            <person name="Nakayama T."/>
            <person name="Obornik M."/>
            <person name="Reyes-Prieto A."/>
            <person name="Armbrust E.V."/>
            <person name="Aves S.J."/>
            <person name="Beiko R.G."/>
            <person name="Coutinho P."/>
            <person name="Dacks J.B."/>
            <person name="Durnford D.G."/>
            <person name="Fast N.M."/>
            <person name="Green B.R."/>
            <person name="Grisdale C.J."/>
            <person name="Hempel F."/>
            <person name="Henrissat B."/>
            <person name="Hoppner M.P."/>
            <person name="Ishida K."/>
            <person name="Kim E."/>
            <person name="Koreny L."/>
            <person name="Kroth P.G."/>
            <person name="Liu Y."/>
            <person name="Malik S.B."/>
            <person name="Maier U.G."/>
            <person name="McRose D."/>
            <person name="Mock T."/>
            <person name="Neilson J.A."/>
            <person name="Onodera N.T."/>
            <person name="Poole A.M."/>
            <person name="Pritham E.J."/>
            <person name="Richards T.A."/>
            <person name="Rocap G."/>
            <person name="Roy S.W."/>
            <person name="Sarai C."/>
            <person name="Schaack S."/>
            <person name="Shirato S."/>
            <person name="Slamovits C.H."/>
            <person name="Spencer D.F."/>
            <person name="Suzuki S."/>
            <person name="Worden A.Z."/>
            <person name="Zauner S."/>
            <person name="Barry K."/>
            <person name="Bell C."/>
            <person name="Bharti A.K."/>
            <person name="Crow J.A."/>
            <person name="Grimwood J."/>
            <person name="Kramer R."/>
            <person name="Lindquist E."/>
            <person name="Lucas S."/>
            <person name="Salamov A."/>
            <person name="McFadden G.I."/>
            <person name="Lane C.E."/>
            <person name="Keeling P.J."/>
            <person name="Gray M.W."/>
            <person name="Grigoriev I.V."/>
            <person name="Archibald J.M."/>
        </authorList>
    </citation>
    <scope>NUCLEOTIDE SEQUENCE</scope>
    <source>
        <strain evidence="5 7">CCMP2712</strain>
    </source>
</reference>
<dbReference type="GO" id="GO:0005737">
    <property type="term" value="C:cytoplasm"/>
    <property type="evidence" value="ECO:0007669"/>
    <property type="project" value="TreeGrafter"/>
</dbReference>
<dbReference type="CDD" id="cd09020">
    <property type="entry name" value="D-hex-6-P-epi_like"/>
    <property type="match status" value="1"/>
</dbReference>
<dbReference type="GO" id="GO:0030246">
    <property type="term" value="F:carbohydrate binding"/>
    <property type="evidence" value="ECO:0007669"/>
    <property type="project" value="InterPro"/>
</dbReference>
<comment type="similarity">
    <text evidence="2">Belongs to the glucose-6-phosphate 1-epimerase family.</text>
</comment>
<evidence type="ECO:0000313" key="6">
    <source>
        <dbReference type="EnsemblProtists" id="EKX48969"/>
    </source>
</evidence>
<dbReference type="KEGG" id="gtt:GUITHDRAFT_105052"/>
<dbReference type="AlphaFoldDB" id="L1JLE1"/>
<dbReference type="Pfam" id="PF01263">
    <property type="entry name" value="Aldose_epim"/>
    <property type="match status" value="1"/>
</dbReference>
<accession>L1JLE1</accession>
<dbReference type="eggNOG" id="KOG1594">
    <property type="taxonomic scope" value="Eukaryota"/>
</dbReference>
<dbReference type="OrthoDB" id="1659429at2759"/>
<evidence type="ECO:0000256" key="4">
    <source>
        <dbReference type="ARBA" id="ARBA00023235"/>
    </source>
</evidence>
<dbReference type="PaxDb" id="55529-EKX48969"/>
<dbReference type="EnsemblProtists" id="EKX48969">
    <property type="protein sequence ID" value="EKX48969"/>
    <property type="gene ID" value="GUITHDRAFT_105052"/>
</dbReference>
<dbReference type="HOGENOM" id="CLU_491319_0_0_1"/>
<dbReference type="STRING" id="905079.L1JLE1"/>
<dbReference type="EC" id="5.1.3.15" evidence="3"/>
<dbReference type="Gene3D" id="2.70.98.10">
    <property type="match status" value="1"/>
</dbReference>
<dbReference type="InterPro" id="IPR008183">
    <property type="entry name" value="Aldose_1/G6P_1-epimerase"/>
</dbReference>
<reference evidence="6" key="3">
    <citation type="submission" date="2015-06" db="UniProtKB">
        <authorList>
            <consortium name="EnsemblProtists"/>
        </authorList>
    </citation>
    <scope>IDENTIFICATION</scope>
</reference>
<dbReference type="PANTHER" id="PTHR11122:SF39">
    <property type="entry name" value="GLUCOSE-6-PHOSPHATE 1-EPIMERASE"/>
    <property type="match status" value="1"/>
</dbReference>
<keyword evidence="7" id="KW-1185">Reference proteome</keyword>
<dbReference type="EMBL" id="JH992983">
    <property type="protein sequence ID" value="EKX48969.1"/>
    <property type="molecule type" value="Genomic_DNA"/>
</dbReference>
<dbReference type="Proteomes" id="UP000011087">
    <property type="component" value="Unassembled WGS sequence"/>
</dbReference>
<dbReference type="RefSeq" id="XP_005835949.1">
    <property type="nucleotide sequence ID" value="XM_005835892.1"/>
</dbReference>
<comment type="catalytic activity">
    <reaction evidence="1">
        <text>alpha-D-glucose 6-phosphate = beta-D-glucose 6-phosphate</text>
        <dbReference type="Rhea" id="RHEA:16249"/>
        <dbReference type="ChEBI" id="CHEBI:58225"/>
        <dbReference type="ChEBI" id="CHEBI:58247"/>
        <dbReference type="EC" id="5.1.3.15"/>
    </reaction>
</comment>
<evidence type="ECO:0000256" key="1">
    <source>
        <dbReference type="ARBA" id="ARBA00001096"/>
    </source>
</evidence>
<sequence>MSICFFAFNRACAGFLHFLGFKEKRNRNYLGSCMVSFITYEELSSRDWSFYGTHGARFDLSAPNTPTGTACLLFCSAFMIADQLFMLIWCPEETLFLLHHVATLLYMGSCLYLQAGDLSVALCIFLGEITNPINNFYAITDCLNNEKVGKLLEGLHYIATWSLFLALSLVRLVYSPYVSCSSELLESSSFPLILTCGHEQAVCWVLFKAYMLEAQGSPIPLIFRMLWVSLPVAVVIASYLFVKGLLADIQSGKTTTFAKSKKSGALSASRVAAREPKRLSLRMGEPLKSIELKHPSGSSATVYPFGATVTSYKAPHEVLFVRPDAKFDGSKPISGGIPHCFPQFGPGKIQQHGFARNLVWNVKDVSADEPDMPSVTLELTETEETMAMWPNKFKCTYVVGLDEEKLNCELRVTNTDSKPWDFQAALHTYFAVSNIDKCEVRGAFKGSEHLNRMDKPPSKTKESREAIRFDKEVDSCYEGVSGQVVLFDEVKPEQSVTIRNLAGWEDTVLWNPYGNEGMGYKNFACVESVKAAKPAVLAAGETWISRVSIIPGAAK</sequence>
<keyword evidence="4" id="KW-0413">Isomerase</keyword>
<dbReference type="InterPro" id="IPR025532">
    <property type="entry name" value="G6P_1-epimerase"/>
</dbReference>
<name>L1JLE1_GUITC</name>
<dbReference type="PANTHER" id="PTHR11122">
    <property type="entry name" value="APOSPORY-ASSOCIATED PROTEIN C-RELATED"/>
    <property type="match status" value="1"/>
</dbReference>
<gene>
    <name evidence="5" type="ORF">GUITHDRAFT_105052</name>
</gene>
<dbReference type="GO" id="GO:0005975">
    <property type="term" value="P:carbohydrate metabolic process"/>
    <property type="evidence" value="ECO:0007669"/>
    <property type="project" value="InterPro"/>
</dbReference>
<proteinExistence type="inferred from homology"/>
<dbReference type="GeneID" id="17305663"/>
<evidence type="ECO:0000256" key="3">
    <source>
        <dbReference type="ARBA" id="ARBA00012083"/>
    </source>
</evidence>
<evidence type="ECO:0000313" key="7">
    <source>
        <dbReference type="Proteomes" id="UP000011087"/>
    </source>
</evidence>
<protein>
    <recommendedName>
        <fullName evidence="3">glucose-6-phosphate 1-epimerase</fullName>
        <ecNumber evidence="3">5.1.3.15</ecNumber>
    </recommendedName>
</protein>
<evidence type="ECO:0000256" key="2">
    <source>
        <dbReference type="ARBA" id="ARBA00005866"/>
    </source>
</evidence>
<evidence type="ECO:0000313" key="5">
    <source>
        <dbReference type="EMBL" id="EKX48969.1"/>
    </source>
</evidence>
<organism evidence="5">
    <name type="scientific">Guillardia theta (strain CCMP2712)</name>
    <name type="common">Cryptophyte</name>
    <dbReference type="NCBI Taxonomy" id="905079"/>
    <lineage>
        <taxon>Eukaryota</taxon>
        <taxon>Cryptophyceae</taxon>
        <taxon>Pyrenomonadales</taxon>
        <taxon>Geminigeraceae</taxon>
        <taxon>Guillardia</taxon>
    </lineage>
</organism>
<dbReference type="GO" id="GO:0047938">
    <property type="term" value="F:glucose-6-phosphate 1-epimerase activity"/>
    <property type="evidence" value="ECO:0007669"/>
    <property type="project" value="UniProtKB-EC"/>
</dbReference>
<reference evidence="7" key="2">
    <citation type="submission" date="2012-11" db="EMBL/GenBank/DDBJ databases">
        <authorList>
            <person name="Kuo A."/>
            <person name="Curtis B.A."/>
            <person name="Tanifuji G."/>
            <person name="Burki F."/>
            <person name="Gruber A."/>
            <person name="Irimia M."/>
            <person name="Maruyama S."/>
            <person name="Arias M.C."/>
            <person name="Ball S.G."/>
            <person name="Gile G.H."/>
            <person name="Hirakawa Y."/>
            <person name="Hopkins J.F."/>
            <person name="Rensing S.A."/>
            <person name="Schmutz J."/>
            <person name="Symeonidi A."/>
            <person name="Elias M."/>
            <person name="Eveleigh R.J."/>
            <person name="Herman E.K."/>
            <person name="Klute M.J."/>
            <person name="Nakayama T."/>
            <person name="Obornik M."/>
            <person name="Reyes-Prieto A."/>
            <person name="Armbrust E.V."/>
            <person name="Aves S.J."/>
            <person name="Beiko R.G."/>
            <person name="Coutinho P."/>
            <person name="Dacks J.B."/>
            <person name="Durnford D.G."/>
            <person name="Fast N.M."/>
            <person name="Green B.R."/>
            <person name="Grisdale C."/>
            <person name="Hempe F."/>
            <person name="Henrissat B."/>
            <person name="Hoppner M.P."/>
            <person name="Ishida K.-I."/>
            <person name="Kim E."/>
            <person name="Koreny L."/>
            <person name="Kroth P.G."/>
            <person name="Liu Y."/>
            <person name="Malik S.-B."/>
            <person name="Maier U.G."/>
            <person name="McRose D."/>
            <person name="Mock T."/>
            <person name="Neilson J.A."/>
            <person name="Onodera N.T."/>
            <person name="Poole A.M."/>
            <person name="Pritham E.J."/>
            <person name="Richards T.A."/>
            <person name="Rocap G."/>
            <person name="Roy S.W."/>
            <person name="Sarai C."/>
            <person name="Schaack S."/>
            <person name="Shirato S."/>
            <person name="Slamovits C.H."/>
            <person name="Spencer D.F."/>
            <person name="Suzuki S."/>
            <person name="Worden A.Z."/>
            <person name="Zauner S."/>
            <person name="Barry K."/>
            <person name="Bell C."/>
            <person name="Bharti A.K."/>
            <person name="Crow J.A."/>
            <person name="Grimwood J."/>
            <person name="Kramer R."/>
            <person name="Lindquist E."/>
            <person name="Lucas S."/>
            <person name="Salamov A."/>
            <person name="McFadden G.I."/>
            <person name="Lane C.E."/>
            <person name="Keeling P.J."/>
            <person name="Gray M.W."/>
            <person name="Grigoriev I.V."/>
            <person name="Archibald J.M."/>
        </authorList>
    </citation>
    <scope>NUCLEOTIDE SEQUENCE</scope>
    <source>
        <strain evidence="7">CCMP2712</strain>
    </source>
</reference>
<dbReference type="InterPro" id="IPR014718">
    <property type="entry name" value="GH-type_carb-bd"/>
</dbReference>
<dbReference type="InterPro" id="IPR011013">
    <property type="entry name" value="Gal_mutarotase_sf_dom"/>
</dbReference>
<dbReference type="SUPFAM" id="SSF74650">
    <property type="entry name" value="Galactose mutarotase-like"/>
    <property type="match status" value="1"/>
</dbReference>